<accession>A0A0L0HBQ0</accession>
<feature type="compositionally biased region" description="Basic and acidic residues" evidence="1">
    <location>
        <begin position="336"/>
        <end position="345"/>
    </location>
</feature>
<dbReference type="PANTHER" id="PTHR14495:SF2">
    <property type="entry name" value="SHIELDIN COMPLEX SUBUNIT 2"/>
    <property type="match status" value="1"/>
</dbReference>
<evidence type="ECO:0000313" key="4">
    <source>
        <dbReference type="Proteomes" id="UP000053201"/>
    </source>
</evidence>
<dbReference type="GO" id="GO:0035861">
    <property type="term" value="C:site of double-strand break"/>
    <property type="evidence" value="ECO:0007669"/>
    <property type="project" value="TreeGrafter"/>
</dbReference>
<dbReference type="InterPro" id="IPR029715">
    <property type="entry name" value="FAM35A"/>
</dbReference>
<dbReference type="GO" id="GO:0005634">
    <property type="term" value="C:nucleus"/>
    <property type="evidence" value="ECO:0007669"/>
    <property type="project" value="TreeGrafter"/>
</dbReference>
<dbReference type="GO" id="GO:0010569">
    <property type="term" value="P:regulation of double-strand break repair via homologous recombination"/>
    <property type="evidence" value="ECO:0007669"/>
    <property type="project" value="TreeGrafter"/>
</dbReference>
<evidence type="ECO:0000256" key="1">
    <source>
        <dbReference type="SAM" id="MobiDB-lite"/>
    </source>
</evidence>
<dbReference type="AlphaFoldDB" id="A0A0L0HBQ0"/>
<feature type="region of interest" description="Disordered" evidence="1">
    <location>
        <begin position="298"/>
        <end position="369"/>
    </location>
</feature>
<dbReference type="VEuPathDB" id="FungiDB:SPPG_06288"/>
<dbReference type="Pfam" id="PF21669">
    <property type="entry name" value="SHLD2_OB1"/>
    <property type="match status" value="1"/>
</dbReference>
<dbReference type="InterPro" id="IPR012340">
    <property type="entry name" value="NA-bd_OB-fold"/>
</dbReference>
<proteinExistence type="predicted"/>
<name>A0A0L0HBQ0_SPIPD</name>
<dbReference type="InterPro" id="IPR049507">
    <property type="entry name" value="SHLD2_OB1"/>
</dbReference>
<dbReference type="InParanoid" id="A0A0L0HBQ0"/>
<protein>
    <recommendedName>
        <fullName evidence="2">Shieldin complex subunit 2 first OB fold domain-containing protein</fullName>
    </recommendedName>
</protein>
<organism evidence="3 4">
    <name type="scientific">Spizellomyces punctatus (strain DAOM BR117)</name>
    <dbReference type="NCBI Taxonomy" id="645134"/>
    <lineage>
        <taxon>Eukaryota</taxon>
        <taxon>Fungi</taxon>
        <taxon>Fungi incertae sedis</taxon>
        <taxon>Chytridiomycota</taxon>
        <taxon>Chytridiomycota incertae sedis</taxon>
        <taxon>Chytridiomycetes</taxon>
        <taxon>Spizellomycetales</taxon>
        <taxon>Spizellomycetaceae</taxon>
        <taxon>Spizellomyces</taxon>
    </lineage>
</organism>
<keyword evidence="4" id="KW-1185">Reference proteome</keyword>
<gene>
    <name evidence="3" type="ORF">SPPG_06288</name>
</gene>
<dbReference type="GeneID" id="27689611"/>
<sequence length="751" mass="84016">MSILRRYVKLFPLPSITLSGHEGITDEDILAFEGQQCRYFCHSRDTKHTCERFVRDSSHVVTYSWEGERMVEAFPSGVESCEERKKTWSQWFQLARVVTADSVSQPTEGNGKRKWECSDLTGFVVTHIRYKQMRIHYLEADKIVSIRTFHTTENRANYGIEEEDAILLDPGTGDRRCQHIENMDFADNPYEQSLRLYLDTMFDRLFCPANTDLLSQTGSTVNNAPTAFRGLNEGLLAHSASYHPAECDICSVSMPFHSAVPKTPSGSQVSLVSRHVPEPANRSDVFPLESNTISCPTTVDEDETVASASTLPTPEMVGNPTSQLPLISNDSNGDQSRPKEVHDTRLSTGTTSNCVIRPPSSKPTPRNARRNLHGSIFLTTLKNCKPNTRCNILCVVTQINPIQDIKLTKGKCAGQVVRMASILVSDNDVPFFPITLWREHSVWADRLEVGDVLQLGEIDIRVYRGKISGTTVFRSACKVLHRLCRDTPIYDETSEPGEAYHYDSIERLLRWASRQPLLRFHRFGLVQAPQQLAALLDHEDGQRERADDLTVPVVRFSSPGDLISGRFSGVALVKAQASLISFPRLQLSVPPKSISDISYDSKLVTCYCRTCGSEATQEGLNHIWRCPRCFVTDQDLAWTFQKAVLNLVDAADATKALIQAGIGFGILEEMFANMVSPRLLADKAASDRRKKKVWDRLMRLCHALTNPSSAQCISMRLKVQTSEDAHGFVINRQVDVLRVELFGDGGSDSAI</sequence>
<dbReference type="SUPFAM" id="SSF50249">
    <property type="entry name" value="Nucleic acid-binding proteins"/>
    <property type="match status" value="1"/>
</dbReference>
<dbReference type="Gene3D" id="2.40.50.140">
    <property type="entry name" value="Nucleic acid-binding proteins"/>
    <property type="match status" value="1"/>
</dbReference>
<evidence type="ECO:0000313" key="3">
    <source>
        <dbReference type="EMBL" id="KNC98607.1"/>
    </source>
</evidence>
<evidence type="ECO:0000259" key="2">
    <source>
        <dbReference type="Pfam" id="PF21669"/>
    </source>
</evidence>
<dbReference type="EMBL" id="KQ257460">
    <property type="protein sequence ID" value="KNC98607.1"/>
    <property type="molecule type" value="Genomic_DNA"/>
</dbReference>
<dbReference type="PANTHER" id="PTHR14495">
    <property type="entry name" value="SHIELDIN COMPLEX SUBUNIT 2"/>
    <property type="match status" value="1"/>
</dbReference>
<feature type="compositionally biased region" description="Polar residues" evidence="1">
    <location>
        <begin position="319"/>
        <end position="335"/>
    </location>
</feature>
<feature type="domain" description="Shieldin complex subunit 2 first OB fold" evidence="2">
    <location>
        <begin position="378"/>
        <end position="481"/>
    </location>
</feature>
<dbReference type="RefSeq" id="XP_016606647.1">
    <property type="nucleotide sequence ID" value="XM_016754505.1"/>
</dbReference>
<dbReference type="Proteomes" id="UP000053201">
    <property type="component" value="Unassembled WGS sequence"/>
</dbReference>
<dbReference type="OrthoDB" id="2160005at2759"/>
<reference evidence="3 4" key="1">
    <citation type="submission" date="2009-08" db="EMBL/GenBank/DDBJ databases">
        <title>The Genome Sequence of Spizellomyces punctatus strain DAOM BR117.</title>
        <authorList>
            <consortium name="The Broad Institute Genome Sequencing Platform"/>
            <person name="Russ C."/>
            <person name="Cuomo C."/>
            <person name="Shea T."/>
            <person name="Young S.K."/>
            <person name="Zeng Q."/>
            <person name="Koehrsen M."/>
            <person name="Haas B."/>
            <person name="Borodovsky M."/>
            <person name="Guigo R."/>
            <person name="Alvarado L."/>
            <person name="Berlin A."/>
            <person name="Bochicchio J."/>
            <person name="Borenstein D."/>
            <person name="Chapman S."/>
            <person name="Chen Z."/>
            <person name="Engels R."/>
            <person name="Freedman E."/>
            <person name="Gellesch M."/>
            <person name="Goldberg J."/>
            <person name="Griggs A."/>
            <person name="Gujja S."/>
            <person name="Heiman D."/>
            <person name="Hepburn T."/>
            <person name="Howarth C."/>
            <person name="Jen D."/>
            <person name="Larson L."/>
            <person name="Lewis B."/>
            <person name="Mehta T."/>
            <person name="Park D."/>
            <person name="Pearson M."/>
            <person name="Roberts A."/>
            <person name="Saif S."/>
            <person name="Shenoy N."/>
            <person name="Sisk P."/>
            <person name="Stolte C."/>
            <person name="Sykes S."/>
            <person name="Thomson T."/>
            <person name="Walk T."/>
            <person name="White J."/>
            <person name="Yandava C."/>
            <person name="Burger G."/>
            <person name="Gray M.W."/>
            <person name="Holland P.W.H."/>
            <person name="King N."/>
            <person name="Lang F.B.F."/>
            <person name="Roger A.J."/>
            <person name="Ruiz-Trillo I."/>
            <person name="Lander E."/>
            <person name="Nusbaum C."/>
        </authorList>
    </citation>
    <scope>NUCLEOTIDE SEQUENCE [LARGE SCALE GENOMIC DNA]</scope>
    <source>
        <strain evidence="3 4">DAOM BR117</strain>
    </source>
</reference>